<comment type="caution">
    <text evidence="1">The sequence shown here is derived from an EMBL/GenBank/DDBJ whole genome shotgun (WGS) entry which is preliminary data.</text>
</comment>
<reference evidence="2" key="1">
    <citation type="journal article" date="2019" name="Curr. Biol.">
        <title>Genome Sequence of Striga asiatica Provides Insight into the Evolution of Plant Parasitism.</title>
        <authorList>
            <person name="Yoshida S."/>
            <person name="Kim S."/>
            <person name="Wafula E.K."/>
            <person name="Tanskanen J."/>
            <person name="Kim Y.M."/>
            <person name="Honaas L."/>
            <person name="Yang Z."/>
            <person name="Spallek T."/>
            <person name="Conn C.E."/>
            <person name="Ichihashi Y."/>
            <person name="Cheong K."/>
            <person name="Cui S."/>
            <person name="Der J.P."/>
            <person name="Gundlach H."/>
            <person name="Jiao Y."/>
            <person name="Hori C."/>
            <person name="Ishida J.K."/>
            <person name="Kasahara H."/>
            <person name="Kiba T."/>
            <person name="Kim M.S."/>
            <person name="Koo N."/>
            <person name="Laohavisit A."/>
            <person name="Lee Y.H."/>
            <person name="Lumba S."/>
            <person name="McCourt P."/>
            <person name="Mortimer J.C."/>
            <person name="Mutuku J.M."/>
            <person name="Nomura T."/>
            <person name="Sasaki-Sekimoto Y."/>
            <person name="Seto Y."/>
            <person name="Wang Y."/>
            <person name="Wakatake T."/>
            <person name="Sakakibara H."/>
            <person name="Demura T."/>
            <person name="Yamaguchi S."/>
            <person name="Yoneyama K."/>
            <person name="Manabe R.I."/>
            <person name="Nelson D.C."/>
            <person name="Schulman A.H."/>
            <person name="Timko M.P."/>
            <person name="dePamphilis C.W."/>
            <person name="Choi D."/>
            <person name="Shirasu K."/>
        </authorList>
    </citation>
    <scope>NUCLEOTIDE SEQUENCE [LARGE SCALE GENOMIC DNA]</scope>
    <source>
        <strain evidence="2">cv. UVA1</strain>
    </source>
</reference>
<organism evidence="1 2">
    <name type="scientific">Striga asiatica</name>
    <name type="common">Asiatic witchweed</name>
    <name type="synonym">Buchnera asiatica</name>
    <dbReference type="NCBI Taxonomy" id="4170"/>
    <lineage>
        <taxon>Eukaryota</taxon>
        <taxon>Viridiplantae</taxon>
        <taxon>Streptophyta</taxon>
        <taxon>Embryophyta</taxon>
        <taxon>Tracheophyta</taxon>
        <taxon>Spermatophyta</taxon>
        <taxon>Magnoliopsida</taxon>
        <taxon>eudicotyledons</taxon>
        <taxon>Gunneridae</taxon>
        <taxon>Pentapetalae</taxon>
        <taxon>asterids</taxon>
        <taxon>lamiids</taxon>
        <taxon>Lamiales</taxon>
        <taxon>Orobanchaceae</taxon>
        <taxon>Buchnereae</taxon>
        <taxon>Striga</taxon>
    </lineage>
</organism>
<dbReference type="Proteomes" id="UP000325081">
    <property type="component" value="Unassembled WGS sequence"/>
</dbReference>
<evidence type="ECO:0000313" key="1">
    <source>
        <dbReference type="EMBL" id="GER43712.1"/>
    </source>
</evidence>
<protein>
    <submittedName>
        <fullName evidence="1">Outer membrane protein assembly factor BamA</fullName>
    </submittedName>
</protein>
<evidence type="ECO:0000313" key="2">
    <source>
        <dbReference type="Proteomes" id="UP000325081"/>
    </source>
</evidence>
<dbReference type="AlphaFoldDB" id="A0A5A7QFG6"/>
<dbReference type="EMBL" id="BKCP01006737">
    <property type="protein sequence ID" value="GER43712.1"/>
    <property type="molecule type" value="Genomic_DNA"/>
</dbReference>
<accession>A0A5A7QFG6</accession>
<name>A0A5A7QFG6_STRAF</name>
<sequence>MSAISLDRDTGALLTLLMNNRFSITALNLLPVLLTKNRKKHLNEEPEVYIIGFRRGALGFLALTSGDQKNEDTAAYHSSLALCLRCALLEVWRIGSGFTSAKEVRRFEYLNPNPKIKKKKTKMDRLSFFGSEDSILRTRWHRPSSGSLDGRRFHQCWPGVDPARTNEDHLDN</sequence>
<keyword evidence="2" id="KW-1185">Reference proteome</keyword>
<proteinExistence type="predicted"/>
<gene>
    <name evidence="1" type="ORF">STAS_20583</name>
</gene>